<dbReference type="Proteomes" id="UP001302477">
    <property type="component" value="Chromosome"/>
</dbReference>
<dbReference type="RefSeq" id="WP_318954055.1">
    <property type="nucleotide sequence ID" value="NZ_CP137555.1"/>
</dbReference>
<dbReference type="GO" id="GO:0015689">
    <property type="term" value="P:molybdate ion transport"/>
    <property type="evidence" value="ECO:0007669"/>
    <property type="project" value="InterPro"/>
</dbReference>
<dbReference type="InterPro" id="IPR044084">
    <property type="entry name" value="AvModA-like_subst-bd"/>
</dbReference>
<evidence type="ECO:0000256" key="3">
    <source>
        <dbReference type="ARBA" id="ARBA00022723"/>
    </source>
</evidence>
<dbReference type="GO" id="GO:1901359">
    <property type="term" value="F:tungstate binding"/>
    <property type="evidence" value="ECO:0007669"/>
    <property type="project" value="UniProtKB-ARBA"/>
</dbReference>
<feature type="binding site" evidence="6">
    <location>
        <position position="64"/>
    </location>
    <ligand>
        <name>molybdate</name>
        <dbReference type="ChEBI" id="CHEBI:36264"/>
    </ligand>
</feature>
<dbReference type="SUPFAM" id="SSF53850">
    <property type="entry name" value="Periplasmic binding protein-like II"/>
    <property type="match status" value="1"/>
</dbReference>
<dbReference type="EMBL" id="CP137555">
    <property type="protein sequence ID" value="WOX05585.1"/>
    <property type="molecule type" value="Genomic_DNA"/>
</dbReference>
<evidence type="ECO:0000313" key="8">
    <source>
        <dbReference type="Proteomes" id="UP001302477"/>
    </source>
</evidence>
<comment type="subunit">
    <text evidence="5">The complex is composed of two ATP-binding proteins (ModC), two transmembrane proteins (ModB) and a solute-binding protein (ModA).</text>
</comment>
<dbReference type="Gene3D" id="3.40.190.10">
    <property type="entry name" value="Periplasmic binding protein-like II"/>
    <property type="match status" value="2"/>
</dbReference>
<dbReference type="KEGG" id="mpaf:R5R33_00130"/>
<sequence length="265" mass="28733">MQGSDVRAVLGRVLLLFPLFFSIPSQADELTLAVASNFTAPMQEIARRFEQRSGHRVKLAFGSSGKFFAQISHGAPYHAFFSADQAKPAQLVKLGLADAGSRFTYAEGRLALWSSKPGFVDAAGEVLKHGDYNKLAIANPKLAPYGAAAVELLQQLQLEEQTRARRVQGENISQTYQFVATGNADLGLVALSQILKDGKVEEGSAWIVPVQLYSPIRQDAVVLKRGEHVPALEQLWAYMHSAEVSALIRSYGYGTPSTLGGDNAK</sequence>
<dbReference type="NCBIfam" id="TIGR01256">
    <property type="entry name" value="modA"/>
    <property type="match status" value="1"/>
</dbReference>
<feature type="binding site" evidence="6">
    <location>
        <position position="172"/>
    </location>
    <ligand>
        <name>molybdate</name>
        <dbReference type="ChEBI" id="CHEBI:36264"/>
    </ligand>
</feature>
<gene>
    <name evidence="7" type="primary">modA</name>
    <name evidence="7" type="ORF">R5R33_00130</name>
</gene>
<keyword evidence="8" id="KW-1185">Reference proteome</keyword>
<dbReference type="AlphaFoldDB" id="A0AAU0MY26"/>
<evidence type="ECO:0000256" key="5">
    <source>
        <dbReference type="ARBA" id="ARBA00062515"/>
    </source>
</evidence>
<accession>A0AAU0MY26</accession>
<comment type="similarity">
    <text evidence="1">Belongs to the bacterial solute-binding protein ModA family.</text>
</comment>
<dbReference type="FunFam" id="3.40.190.10:FF:000035">
    <property type="entry name" value="Molybdate ABC transporter substrate-binding protein"/>
    <property type="match status" value="1"/>
</dbReference>
<evidence type="ECO:0000256" key="4">
    <source>
        <dbReference type="ARBA" id="ARBA00022729"/>
    </source>
</evidence>
<dbReference type="InterPro" id="IPR050682">
    <property type="entry name" value="ModA/WtpA"/>
</dbReference>
<dbReference type="Pfam" id="PF13531">
    <property type="entry name" value="SBP_bac_11"/>
    <property type="match status" value="1"/>
</dbReference>
<reference evidence="7 8" key="1">
    <citation type="submission" date="2023-10" db="EMBL/GenBank/DDBJ databases">
        <title>Description of Microbulbifer bruguierae sp. nov., isolated from the sediments of mangrove plant Bruguiera sexangula and comparative genomic analyses of the genus Microbulbifer.</title>
        <authorList>
            <person name="Long M."/>
        </authorList>
    </citation>
    <scope>NUCLEOTIDE SEQUENCE [LARGE SCALE GENOMIC DNA]</scope>
    <source>
        <strain evidence="7 8">SPO729</strain>
    </source>
</reference>
<proteinExistence type="inferred from homology"/>
<keyword evidence="3 6" id="KW-0479">Metal-binding</keyword>
<keyword evidence="2 6" id="KW-0500">Molybdenum</keyword>
<organism evidence="7 8">
    <name type="scientific">Microbulbifer pacificus</name>
    <dbReference type="NCBI Taxonomy" id="407164"/>
    <lineage>
        <taxon>Bacteria</taxon>
        <taxon>Pseudomonadati</taxon>
        <taxon>Pseudomonadota</taxon>
        <taxon>Gammaproteobacteria</taxon>
        <taxon>Cellvibrionales</taxon>
        <taxon>Microbulbiferaceae</taxon>
        <taxon>Microbulbifer</taxon>
    </lineage>
</organism>
<dbReference type="InterPro" id="IPR005950">
    <property type="entry name" value="ModA"/>
</dbReference>
<evidence type="ECO:0000256" key="1">
    <source>
        <dbReference type="ARBA" id="ARBA00009175"/>
    </source>
</evidence>
<dbReference type="PANTHER" id="PTHR30632">
    <property type="entry name" value="MOLYBDATE-BINDING PERIPLASMIC PROTEIN"/>
    <property type="match status" value="1"/>
</dbReference>
<dbReference type="CDD" id="cd13539">
    <property type="entry name" value="PBP2_AvModA"/>
    <property type="match status" value="1"/>
</dbReference>
<dbReference type="PANTHER" id="PTHR30632:SF14">
    <property type="entry name" value="TUNGSTATE_MOLYBDATE_CHROMATE-BINDING PROTEIN MODA"/>
    <property type="match status" value="1"/>
</dbReference>
<dbReference type="PIRSF" id="PIRSF004846">
    <property type="entry name" value="ModA"/>
    <property type="match status" value="1"/>
</dbReference>
<dbReference type="GO" id="GO:0030973">
    <property type="term" value="F:molybdate ion binding"/>
    <property type="evidence" value="ECO:0007669"/>
    <property type="project" value="InterPro"/>
</dbReference>
<name>A0AAU0MY26_9GAMM</name>
<evidence type="ECO:0000256" key="6">
    <source>
        <dbReference type="PIRSR" id="PIRSR004846-1"/>
    </source>
</evidence>
<dbReference type="GO" id="GO:0046872">
    <property type="term" value="F:metal ion binding"/>
    <property type="evidence" value="ECO:0007669"/>
    <property type="project" value="UniProtKB-KW"/>
</dbReference>
<keyword evidence="4" id="KW-0732">Signal</keyword>
<evidence type="ECO:0000313" key="7">
    <source>
        <dbReference type="EMBL" id="WOX05585.1"/>
    </source>
</evidence>
<protein>
    <submittedName>
        <fullName evidence="7">Molybdate ABC transporter substrate-binding protein</fullName>
    </submittedName>
</protein>
<evidence type="ECO:0000256" key="2">
    <source>
        <dbReference type="ARBA" id="ARBA00022505"/>
    </source>
</evidence>